<dbReference type="EMBL" id="VYUY01000022">
    <property type="protein sequence ID" value="KAA9129963.1"/>
    <property type="molecule type" value="Genomic_DNA"/>
</dbReference>
<reference evidence="8" key="1">
    <citation type="submission" date="2019-09" db="EMBL/GenBank/DDBJ databases">
        <title>Mumia zhuanghuii sp. nov. isolated from the intestinal contents of plateau pika (Ochotona curzoniae) in the Qinghai-Tibet plateau of China.</title>
        <authorList>
            <person name="Tian Z."/>
        </authorList>
    </citation>
    <scope>NUCLEOTIDE SEQUENCE [LARGE SCALE GENOMIC DNA]</scope>
    <source>
        <strain evidence="8">L-033</strain>
    </source>
</reference>
<dbReference type="Gene3D" id="3.40.1710.10">
    <property type="entry name" value="abc type-2 transporter like domain"/>
    <property type="match status" value="1"/>
</dbReference>
<keyword evidence="4 5" id="KW-0472">Membrane</keyword>
<dbReference type="InterPro" id="IPR017500">
    <property type="entry name" value="Phage_infect_YhgE_N"/>
</dbReference>
<keyword evidence="8" id="KW-1185">Reference proteome</keyword>
<dbReference type="InterPro" id="IPR013525">
    <property type="entry name" value="ABC2_TM"/>
</dbReference>
<dbReference type="Proteomes" id="UP000326838">
    <property type="component" value="Unassembled WGS sequence"/>
</dbReference>
<gene>
    <name evidence="7" type="ORF">F6B40_14825</name>
</gene>
<comment type="caution">
    <text evidence="7">The sequence shown here is derived from an EMBL/GenBank/DDBJ whole genome shotgun (WGS) entry which is preliminary data.</text>
</comment>
<dbReference type="PANTHER" id="PTHR43077">
    <property type="entry name" value="TRANSPORT PERMEASE YVFS-RELATED"/>
    <property type="match status" value="1"/>
</dbReference>
<dbReference type="SUPFAM" id="SSF58104">
    <property type="entry name" value="Methyl-accepting chemotaxis protein (MCP) signaling domain"/>
    <property type="match status" value="1"/>
</dbReference>
<organism evidence="7 8">
    <name type="scientific">Microbacterium caowuchunii</name>
    <dbReference type="NCBI Taxonomy" id="2614638"/>
    <lineage>
        <taxon>Bacteria</taxon>
        <taxon>Bacillati</taxon>
        <taxon>Actinomycetota</taxon>
        <taxon>Actinomycetes</taxon>
        <taxon>Micrococcales</taxon>
        <taxon>Microbacteriaceae</taxon>
        <taxon>Microbacterium</taxon>
    </lineage>
</organism>
<keyword evidence="3 5" id="KW-1133">Transmembrane helix</keyword>
<dbReference type="NCBIfam" id="TIGR03061">
    <property type="entry name" value="pip_yhgE_Nterm"/>
    <property type="match status" value="1"/>
</dbReference>
<accession>A0A5N0T4X3</accession>
<evidence type="ECO:0000256" key="5">
    <source>
        <dbReference type="SAM" id="Phobius"/>
    </source>
</evidence>
<comment type="subcellular location">
    <subcellularLocation>
        <location evidence="1">Membrane</location>
        <topology evidence="1">Multi-pass membrane protein</topology>
    </subcellularLocation>
</comment>
<dbReference type="InterPro" id="IPR051328">
    <property type="entry name" value="T7SS_ABC-Transporter"/>
</dbReference>
<feature type="transmembrane region" description="Helical" evidence="5">
    <location>
        <begin position="509"/>
        <end position="528"/>
    </location>
</feature>
<dbReference type="GO" id="GO:0140359">
    <property type="term" value="F:ABC-type transporter activity"/>
    <property type="evidence" value="ECO:0007669"/>
    <property type="project" value="InterPro"/>
</dbReference>
<feature type="domain" description="ABC-2 type transporter transmembrane" evidence="6">
    <location>
        <begin position="382"/>
        <end position="581"/>
    </location>
</feature>
<evidence type="ECO:0000313" key="8">
    <source>
        <dbReference type="Proteomes" id="UP000326838"/>
    </source>
</evidence>
<evidence type="ECO:0000256" key="4">
    <source>
        <dbReference type="ARBA" id="ARBA00023136"/>
    </source>
</evidence>
<sequence>MKISRMSAAELRRLVSTPLSAVALLALLCVPILYGGFYLWANQDPYDRLGEIPAVVVVNDDGAEIEGTQRNLGDEIAQELLNSKTFAWSEAGQKKAETGLVDGRYEFAIVIPKDFSASIASLTGADPRQGLIELRTNDANNYLASTIGSQAVQRVQTVIARKVVDAAAGAVLDGLAEIRAKLVEASAGAAQISDGLATAGTGVGELRTGAQELADGTVRLRDGAQTLSSGSQQVAGGVREIDRIADEAGAIAAAATADLPRLQSDIAQVLTDAGLSQPQIDQVLASLAPVGDRIRAVDARLQNAVGQIDRLNAGAAEVASGAGELSSGLDSASTGAQQLVGGVDRLGSGIGELATGAGELTTGLEDGVGEVPDSTLETRRAQSAMLADPVRVETSALAQAQDYGAGLAPFFAALAAWIGIYALFLIVKPVSRRALTAMDAPVRVTIAGWLTPALLGAVQMLGLFAVLAVALGFRFANPVAVLGLLVFASACYTWIILALNVWLGAVGQFLGLVLMVLQLVTAGGTFPWQTLPAPLAALHEVLPMGFVVDALRQVMYGGDLSRVWTDMGVVLAWAMVAAIATAAGVSRMTRFLTLRDLQPSILQ</sequence>
<dbReference type="InterPro" id="IPR017501">
    <property type="entry name" value="Phage_infect_YhgE_C"/>
</dbReference>
<dbReference type="Pfam" id="PF12698">
    <property type="entry name" value="ABC2_membrane_3"/>
    <property type="match status" value="1"/>
</dbReference>
<dbReference type="NCBIfam" id="TIGR03062">
    <property type="entry name" value="pip_yhgE_Cterm"/>
    <property type="match status" value="1"/>
</dbReference>
<feature type="transmembrane region" description="Helical" evidence="5">
    <location>
        <begin position="448"/>
        <end position="473"/>
    </location>
</feature>
<evidence type="ECO:0000256" key="2">
    <source>
        <dbReference type="ARBA" id="ARBA00022692"/>
    </source>
</evidence>
<feature type="transmembrane region" description="Helical" evidence="5">
    <location>
        <begin position="403"/>
        <end position="427"/>
    </location>
</feature>
<evidence type="ECO:0000256" key="3">
    <source>
        <dbReference type="ARBA" id="ARBA00022989"/>
    </source>
</evidence>
<dbReference type="PANTHER" id="PTHR43077:SF5">
    <property type="entry name" value="PHAGE INFECTION PROTEIN"/>
    <property type="match status" value="1"/>
</dbReference>
<evidence type="ECO:0000256" key="1">
    <source>
        <dbReference type="ARBA" id="ARBA00004141"/>
    </source>
</evidence>
<keyword evidence="2 5" id="KW-0812">Transmembrane</keyword>
<name>A0A5N0T4X3_9MICO</name>
<dbReference type="NCBIfam" id="TIGR03057">
    <property type="entry name" value="xxxLxxG_by_4"/>
    <property type="match status" value="2"/>
</dbReference>
<feature type="transmembrane region" description="Helical" evidence="5">
    <location>
        <begin position="479"/>
        <end position="502"/>
    </location>
</feature>
<protein>
    <submittedName>
        <fullName evidence="7">YhgE/Pip domain-containing protein</fullName>
    </submittedName>
</protein>
<evidence type="ECO:0000313" key="7">
    <source>
        <dbReference type="EMBL" id="KAA9129963.1"/>
    </source>
</evidence>
<proteinExistence type="predicted"/>
<dbReference type="GO" id="GO:0016020">
    <property type="term" value="C:membrane"/>
    <property type="evidence" value="ECO:0007669"/>
    <property type="project" value="UniProtKB-SubCell"/>
</dbReference>
<feature type="transmembrane region" description="Helical" evidence="5">
    <location>
        <begin position="563"/>
        <end position="585"/>
    </location>
</feature>
<dbReference type="InterPro" id="IPR023908">
    <property type="entry name" value="xxxLxxG_rpt"/>
</dbReference>
<evidence type="ECO:0000259" key="6">
    <source>
        <dbReference type="Pfam" id="PF12698"/>
    </source>
</evidence>
<dbReference type="AlphaFoldDB" id="A0A5N0T4X3"/>
<dbReference type="Gene3D" id="1.10.287.950">
    <property type="entry name" value="Methyl-accepting chemotaxis protein"/>
    <property type="match status" value="1"/>
</dbReference>